<dbReference type="Pfam" id="PF06763">
    <property type="entry name" value="Minor_tail_Z"/>
    <property type="match status" value="1"/>
</dbReference>
<dbReference type="Proteomes" id="UP001254848">
    <property type="component" value="Unassembled WGS sequence"/>
</dbReference>
<organism evidence="1 2">
    <name type="scientific">Anaeroselena agilis</name>
    <dbReference type="NCBI Taxonomy" id="3063788"/>
    <lineage>
        <taxon>Bacteria</taxon>
        <taxon>Bacillati</taxon>
        <taxon>Bacillota</taxon>
        <taxon>Negativicutes</taxon>
        <taxon>Acetonemataceae</taxon>
        <taxon>Anaeroselena</taxon>
    </lineage>
</organism>
<evidence type="ECO:0000313" key="2">
    <source>
        <dbReference type="Proteomes" id="UP001254848"/>
    </source>
</evidence>
<protein>
    <submittedName>
        <fullName evidence="1">Phage tail protein</fullName>
    </submittedName>
</protein>
<dbReference type="InterPro" id="IPR010633">
    <property type="entry name" value="Phage_lambda_GpZ"/>
</dbReference>
<sequence>MIEFTSDQIARAERLLGNIKGALPAVQARAINRSLGSARAEAVRAVRAEYTVSAEAVRKTIATKNATPSMPLGIIIATGTPIAMSKFDVSPTRPDPKAKRSVTVRVKKGSGRKTVKSAFLARMGSGHVGVFKRAGKKRLPIEQRFGPSVPQMLGSDNVTRQIEQKARETLDARLDHEIGRILERGTVR</sequence>
<dbReference type="RefSeq" id="WP_413780341.1">
    <property type="nucleotide sequence ID" value="NZ_JAUOZS010000001.1"/>
</dbReference>
<accession>A0ABU3NYG4</accession>
<reference evidence="1 2" key="1">
    <citation type="submission" date="2023-07" db="EMBL/GenBank/DDBJ databases">
        <title>The novel representative of Negativicutes class, Anaeroselena agilis gen. nov. sp. nov.</title>
        <authorList>
            <person name="Prokofeva M.I."/>
            <person name="Elcheninov A.G."/>
            <person name="Klyukina A."/>
            <person name="Kublanov I.V."/>
            <person name="Frolov E.N."/>
            <person name="Podosokorskaya O.A."/>
        </authorList>
    </citation>
    <scope>NUCLEOTIDE SEQUENCE [LARGE SCALE GENOMIC DNA]</scope>
    <source>
        <strain evidence="1 2">4137-cl</strain>
    </source>
</reference>
<keyword evidence="2" id="KW-1185">Reference proteome</keyword>
<proteinExistence type="predicted"/>
<evidence type="ECO:0000313" key="1">
    <source>
        <dbReference type="EMBL" id="MDT8901838.1"/>
    </source>
</evidence>
<dbReference type="EMBL" id="JAUOZS010000001">
    <property type="protein sequence ID" value="MDT8901838.1"/>
    <property type="molecule type" value="Genomic_DNA"/>
</dbReference>
<comment type="caution">
    <text evidence="1">The sequence shown here is derived from an EMBL/GenBank/DDBJ whole genome shotgun (WGS) entry which is preliminary data.</text>
</comment>
<name>A0ABU3NYG4_9FIRM</name>
<gene>
    <name evidence="1" type="ORF">Q4T40_11325</name>
</gene>